<reference evidence="6" key="1">
    <citation type="journal article" date="2023" name="Science">
        <title>Genome structures resolve the early diversification of teleost fishes.</title>
        <authorList>
            <person name="Parey E."/>
            <person name="Louis A."/>
            <person name="Montfort J."/>
            <person name="Bouchez O."/>
            <person name="Roques C."/>
            <person name="Iampietro C."/>
            <person name="Lluch J."/>
            <person name="Castinel A."/>
            <person name="Donnadieu C."/>
            <person name="Desvignes T."/>
            <person name="Floi Bucao C."/>
            <person name="Jouanno E."/>
            <person name="Wen M."/>
            <person name="Mejri S."/>
            <person name="Dirks R."/>
            <person name="Jansen H."/>
            <person name="Henkel C."/>
            <person name="Chen W.J."/>
            <person name="Zahm M."/>
            <person name="Cabau C."/>
            <person name="Klopp C."/>
            <person name="Thompson A.W."/>
            <person name="Robinson-Rechavi M."/>
            <person name="Braasch I."/>
            <person name="Lecointre G."/>
            <person name="Bobe J."/>
            <person name="Postlethwait J.H."/>
            <person name="Berthelot C."/>
            <person name="Roest Crollius H."/>
            <person name="Guiguen Y."/>
        </authorList>
    </citation>
    <scope>NUCLEOTIDE SEQUENCE</scope>
    <source>
        <strain evidence="6">WJC10195</strain>
    </source>
</reference>
<keyword evidence="1" id="KW-0597">Phosphoprotein</keyword>
<accession>A0A9Q1IS32</accession>
<dbReference type="AlphaFoldDB" id="A0A9Q1IS32"/>
<keyword evidence="7" id="KW-1185">Reference proteome</keyword>
<name>A0A9Q1IS32_SYNKA</name>
<proteinExistence type="predicted"/>
<sequence>MERNIGDQLKKAFEAYRQASIEKDSAKRELQQKTDYYQSNTQQLEQQIEDQNKLITKLKAQLSSATKLASDEASQKCQYPALQKQEVESSSSYDHHTADISCSHQMLLMSDHMAAQKPPCRLPGSSSVEKKDVLDMFWELRGNLQVIQALTRKQTDHLRKICRGNNIANEQQFSIPIQCTEVTAERAEGPLGPFSSAARPSGAEREEEEGGEPAPVSPPSSRAKPEERDFPDSLTELSVRFPPSTESEYDFLNSAVGKTVDAIAGRQELAAVTGVPMATDEQSLGVAIPIPIPHAGSASTDITHEGIRGPQQLLWSPDLCEVPVQGACADPPRGPNHRKCEFCNALVPLEDIYSHLNSHFQSPTSNGY</sequence>
<evidence type="ECO:0000256" key="1">
    <source>
        <dbReference type="ARBA" id="ARBA00022553"/>
    </source>
</evidence>
<keyword evidence="2 3" id="KW-0175">Coiled coil</keyword>
<evidence type="ECO:0000313" key="6">
    <source>
        <dbReference type="EMBL" id="KAJ8350210.1"/>
    </source>
</evidence>
<dbReference type="EMBL" id="JAINUF010000009">
    <property type="protein sequence ID" value="KAJ8350210.1"/>
    <property type="molecule type" value="Genomic_DNA"/>
</dbReference>
<gene>
    <name evidence="6" type="ORF">SKAU_G00253400</name>
</gene>
<dbReference type="InterPro" id="IPR024581">
    <property type="entry name" value="TBD"/>
</dbReference>
<evidence type="ECO:0000256" key="3">
    <source>
        <dbReference type="SAM" id="Coils"/>
    </source>
</evidence>
<evidence type="ECO:0000256" key="2">
    <source>
        <dbReference type="ARBA" id="ARBA00023054"/>
    </source>
</evidence>
<dbReference type="GO" id="GO:0043124">
    <property type="term" value="P:negative regulation of canonical NF-kappaB signal transduction"/>
    <property type="evidence" value="ECO:0007669"/>
    <property type="project" value="InterPro"/>
</dbReference>
<evidence type="ECO:0000259" key="5">
    <source>
        <dbReference type="Pfam" id="PF12845"/>
    </source>
</evidence>
<dbReference type="Proteomes" id="UP001152622">
    <property type="component" value="Chromosome 9"/>
</dbReference>
<dbReference type="PANTHER" id="PTHR15249">
    <property type="entry name" value="TRAF FAMILY MEMBER-ASSOCIATED NF-KAPPA-B ACTIVATOR"/>
    <property type="match status" value="1"/>
</dbReference>
<evidence type="ECO:0000256" key="4">
    <source>
        <dbReference type="SAM" id="MobiDB-lite"/>
    </source>
</evidence>
<feature type="region of interest" description="Disordered" evidence="4">
    <location>
        <begin position="188"/>
        <end position="240"/>
    </location>
</feature>
<comment type="caution">
    <text evidence="6">The sequence shown here is derived from an EMBL/GenBank/DDBJ whole genome shotgun (WGS) entry which is preliminary data.</text>
</comment>
<feature type="coiled-coil region" evidence="3">
    <location>
        <begin position="9"/>
        <end position="68"/>
    </location>
</feature>
<dbReference type="OrthoDB" id="9937252at2759"/>
<protein>
    <recommendedName>
        <fullName evidence="5">Tbk1/Ikki binding domain-containing protein</fullName>
    </recommendedName>
</protein>
<feature type="domain" description="Tbk1/Ikki binding" evidence="5">
    <location>
        <begin position="129"/>
        <end position="181"/>
    </location>
</feature>
<dbReference type="Pfam" id="PF12845">
    <property type="entry name" value="TBD"/>
    <property type="match status" value="1"/>
</dbReference>
<organism evidence="6 7">
    <name type="scientific">Synaphobranchus kaupii</name>
    <name type="common">Kaup's arrowtooth eel</name>
    <dbReference type="NCBI Taxonomy" id="118154"/>
    <lineage>
        <taxon>Eukaryota</taxon>
        <taxon>Metazoa</taxon>
        <taxon>Chordata</taxon>
        <taxon>Craniata</taxon>
        <taxon>Vertebrata</taxon>
        <taxon>Euteleostomi</taxon>
        <taxon>Actinopterygii</taxon>
        <taxon>Neopterygii</taxon>
        <taxon>Teleostei</taxon>
        <taxon>Anguilliformes</taxon>
        <taxon>Synaphobranchidae</taxon>
        <taxon>Synaphobranchus</taxon>
    </lineage>
</organism>
<dbReference type="PANTHER" id="PTHR15249:SF0">
    <property type="entry name" value="TRAF FAMILY MEMBER-ASSOCIATED NF-KAPPA-B ACTIVATOR"/>
    <property type="match status" value="1"/>
</dbReference>
<dbReference type="InterPro" id="IPR039669">
    <property type="entry name" value="TANK"/>
</dbReference>
<evidence type="ECO:0000313" key="7">
    <source>
        <dbReference type="Proteomes" id="UP001152622"/>
    </source>
</evidence>